<protein>
    <submittedName>
        <fullName evidence="2">Uncharacterized protein</fullName>
    </submittedName>
</protein>
<feature type="compositionally biased region" description="Basic residues" evidence="1">
    <location>
        <begin position="13"/>
        <end position="24"/>
    </location>
</feature>
<comment type="caution">
    <text evidence="2">The sequence shown here is derived from an EMBL/GenBank/DDBJ whole genome shotgun (WGS) entry which is preliminary data.</text>
</comment>
<dbReference type="EMBL" id="QGNW01002038">
    <property type="protein sequence ID" value="RVW26118.1"/>
    <property type="molecule type" value="Genomic_DNA"/>
</dbReference>
<name>A0A438CSF1_VITVI</name>
<proteinExistence type="predicted"/>
<evidence type="ECO:0000256" key="1">
    <source>
        <dbReference type="SAM" id="MobiDB-lite"/>
    </source>
</evidence>
<dbReference type="AlphaFoldDB" id="A0A438CSF1"/>
<feature type="region of interest" description="Disordered" evidence="1">
    <location>
        <begin position="1"/>
        <end position="86"/>
    </location>
</feature>
<sequence length="116" mass="13520">MVITSSHSWSRSSQKRRKSTSLSHKKPDQRREELQENRKKLLRADVIPSSSEPSQGPPFLDQTMPHQEPPTGEATEPSFPQPHSTSLRRYHFNRFYHIEDNVQLGWGRVKEGSFCY</sequence>
<dbReference type="Proteomes" id="UP000288805">
    <property type="component" value="Unassembled WGS sequence"/>
</dbReference>
<reference evidence="2 3" key="1">
    <citation type="journal article" date="2018" name="PLoS Genet.">
        <title>Population sequencing reveals clonal diversity and ancestral inbreeding in the grapevine cultivar Chardonnay.</title>
        <authorList>
            <person name="Roach M.J."/>
            <person name="Johnson D.L."/>
            <person name="Bohlmann J."/>
            <person name="van Vuuren H.J."/>
            <person name="Jones S.J."/>
            <person name="Pretorius I.S."/>
            <person name="Schmidt S.A."/>
            <person name="Borneman A.R."/>
        </authorList>
    </citation>
    <scope>NUCLEOTIDE SEQUENCE [LARGE SCALE GENOMIC DNA]</scope>
    <source>
        <strain evidence="3">cv. Chardonnay</strain>
        <tissue evidence="2">Leaf</tissue>
    </source>
</reference>
<feature type="compositionally biased region" description="Basic and acidic residues" evidence="1">
    <location>
        <begin position="25"/>
        <end position="43"/>
    </location>
</feature>
<organism evidence="2 3">
    <name type="scientific">Vitis vinifera</name>
    <name type="common">Grape</name>
    <dbReference type="NCBI Taxonomy" id="29760"/>
    <lineage>
        <taxon>Eukaryota</taxon>
        <taxon>Viridiplantae</taxon>
        <taxon>Streptophyta</taxon>
        <taxon>Embryophyta</taxon>
        <taxon>Tracheophyta</taxon>
        <taxon>Spermatophyta</taxon>
        <taxon>Magnoliopsida</taxon>
        <taxon>eudicotyledons</taxon>
        <taxon>Gunneridae</taxon>
        <taxon>Pentapetalae</taxon>
        <taxon>rosids</taxon>
        <taxon>Vitales</taxon>
        <taxon>Vitaceae</taxon>
        <taxon>Viteae</taxon>
        <taxon>Vitis</taxon>
    </lineage>
</organism>
<feature type="compositionally biased region" description="Low complexity" evidence="1">
    <location>
        <begin position="1"/>
        <end position="12"/>
    </location>
</feature>
<evidence type="ECO:0000313" key="2">
    <source>
        <dbReference type="EMBL" id="RVW26118.1"/>
    </source>
</evidence>
<evidence type="ECO:0000313" key="3">
    <source>
        <dbReference type="Proteomes" id="UP000288805"/>
    </source>
</evidence>
<accession>A0A438CSF1</accession>
<gene>
    <name evidence="2" type="ORF">CK203_115849</name>
</gene>